<dbReference type="Proteomes" id="UP000321947">
    <property type="component" value="Unassembled WGS sequence"/>
</dbReference>
<dbReference type="EMBL" id="SSTD01004900">
    <property type="protein sequence ID" value="TYK22757.1"/>
    <property type="molecule type" value="Genomic_DNA"/>
</dbReference>
<feature type="domain" description="GAG-pre-integrase" evidence="1">
    <location>
        <begin position="76"/>
        <end position="122"/>
    </location>
</feature>
<dbReference type="Proteomes" id="UP000321393">
    <property type="component" value="Unassembled WGS sequence"/>
</dbReference>
<organism evidence="2 4">
    <name type="scientific">Cucumis melo var. makuwa</name>
    <name type="common">Oriental melon</name>
    <dbReference type="NCBI Taxonomy" id="1194695"/>
    <lineage>
        <taxon>Eukaryota</taxon>
        <taxon>Viridiplantae</taxon>
        <taxon>Streptophyta</taxon>
        <taxon>Embryophyta</taxon>
        <taxon>Tracheophyta</taxon>
        <taxon>Spermatophyta</taxon>
        <taxon>Magnoliopsida</taxon>
        <taxon>eudicotyledons</taxon>
        <taxon>Gunneridae</taxon>
        <taxon>Pentapetalae</taxon>
        <taxon>rosids</taxon>
        <taxon>fabids</taxon>
        <taxon>Cucurbitales</taxon>
        <taxon>Cucurbitaceae</taxon>
        <taxon>Benincaseae</taxon>
        <taxon>Cucumis</taxon>
    </lineage>
</organism>
<accession>A0A5A7UJ11</accession>
<dbReference type="InterPro" id="IPR025724">
    <property type="entry name" value="GAG-pre-integrase_dom"/>
</dbReference>
<evidence type="ECO:0000313" key="4">
    <source>
        <dbReference type="Proteomes" id="UP000321393"/>
    </source>
</evidence>
<proteinExistence type="predicted"/>
<evidence type="ECO:0000313" key="2">
    <source>
        <dbReference type="EMBL" id="KAA0054968.1"/>
    </source>
</evidence>
<evidence type="ECO:0000313" key="5">
    <source>
        <dbReference type="Proteomes" id="UP000321947"/>
    </source>
</evidence>
<dbReference type="Pfam" id="PF13976">
    <property type="entry name" value="gag_pre-integrs"/>
    <property type="match status" value="1"/>
</dbReference>
<dbReference type="AlphaFoldDB" id="A0A5A7UJ11"/>
<dbReference type="EMBL" id="SSTE01008633">
    <property type="protein sequence ID" value="KAA0054968.1"/>
    <property type="molecule type" value="Genomic_DNA"/>
</dbReference>
<protein>
    <submittedName>
        <fullName evidence="2">Retrovirus-related Pol polyprotein from transposon TNT 1-94</fullName>
    </submittedName>
</protein>
<evidence type="ECO:0000313" key="3">
    <source>
        <dbReference type="EMBL" id="TYK22757.1"/>
    </source>
</evidence>
<gene>
    <name evidence="3" type="ORF">E5676_scaffold1163G00890</name>
    <name evidence="2" type="ORF">E6C27_scaffold43052G001130</name>
</gene>
<sequence>MDNETTLMATDVVEEEAKDTGRVLLKGTLSDGLYHLDGVAVKSIGELEHSDSSKKQFQHINNALISMLSEKVSSSIGASKTVWHRHLGHPSMKILNSLVKDCNLPVNDNEEPKFCESCQLGKAHMLP</sequence>
<comment type="caution">
    <text evidence="2">The sequence shown here is derived from an EMBL/GenBank/DDBJ whole genome shotgun (WGS) entry which is preliminary data.</text>
</comment>
<reference evidence="4 5" key="1">
    <citation type="submission" date="2019-08" db="EMBL/GenBank/DDBJ databases">
        <title>Draft genome sequences of two oriental melons (Cucumis melo L. var makuwa).</title>
        <authorList>
            <person name="Kwon S.-Y."/>
        </authorList>
    </citation>
    <scope>NUCLEOTIDE SEQUENCE [LARGE SCALE GENOMIC DNA]</scope>
    <source>
        <strain evidence="5">cv. Chang Bougi</strain>
        <strain evidence="4">cv. SW 3</strain>
        <tissue evidence="2">Leaf</tissue>
    </source>
</reference>
<dbReference type="OrthoDB" id="1306265at2759"/>
<evidence type="ECO:0000259" key="1">
    <source>
        <dbReference type="Pfam" id="PF13976"/>
    </source>
</evidence>
<name>A0A5A7UJ11_CUCMM</name>